<dbReference type="EMBL" id="JAQIZT010000018">
    <property type="protein sequence ID" value="KAJ6958695.1"/>
    <property type="molecule type" value="Genomic_DNA"/>
</dbReference>
<protein>
    <submittedName>
        <fullName evidence="1">Uncharacterized protein</fullName>
    </submittedName>
</protein>
<name>A0AAD6LDJ1_9ROSI</name>
<accession>A0AAD6LDJ1</accession>
<reference evidence="1 2" key="1">
    <citation type="journal article" date="2023" name="Mol. Ecol. Resour.">
        <title>Chromosome-level genome assembly of a triploid poplar Populus alba 'Berolinensis'.</title>
        <authorList>
            <person name="Chen S."/>
            <person name="Yu Y."/>
            <person name="Wang X."/>
            <person name="Wang S."/>
            <person name="Zhang T."/>
            <person name="Zhou Y."/>
            <person name="He R."/>
            <person name="Meng N."/>
            <person name="Wang Y."/>
            <person name="Liu W."/>
            <person name="Liu Z."/>
            <person name="Liu J."/>
            <person name="Guo Q."/>
            <person name="Huang H."/>
            <person name="Sederoff R.R."/>
            <person name="Wang G."/>
            <person name="Qu G."/>
            <person name="Chen S."/>
        </authorList>
    </citation>
    <scope>NUCLEOTIDE SEQUENCE [LARGE SCALE GENOMIC DNA]</scope>
    <source>
        <strain evidence="1">SC-2020</strain>
    </source>
</reference>
<dbReference type="Proteomes" id="UP001164929">
    <property type="component" value="Chromosome 18"/>
</dbReference>
<evidence type="ECO:0000313" key="1">
    <source>
        <dbReference type="EMBL" id="KAJ6958695.1"/>
    </source>
</evidence>
<proteinExistence type="predicted"/>
<dbReference type="AlphaFoldDB" id="A0AAD6LDJ1"/>
<gene>
    <name evidence="1" type="ORF">NC653_040369</name>
</gene>
<keyword evidence="2" id="KW-1185">Reference proteome</keyword>
<organism evidence="1 2">
    <name type="scientific">Populus alba x Populus x berolinensis</name>
    <dbReference type="NCBI Taxonomy" id="444605"/>
    <lineage>
        <taxon>Eukaryota</taxon>
        <taxon>Viridiplantae</taxon>
        <taxon>Streptophyta</taxon>
        <taxon>Embryophyta</taxon>
        <taxon>Tracheophyta</taxon>
        <taxon>Spermatophyta</taxon>
        <taxon>Magnoliopsida</taxon>
        <taxon>eudicotyledons</taxon>
        <taxon>Gunneridae</taxon>
        <taxon>Pentapetalae</taxon>
        <taxon>rosids</taxon>
        <taxon>fabids</taxon>
        <taxon>Malpighiales</taxon>
        <taxon>Salicaceae</taxon>
        <taxon>Saliceae</taxon>
        <taxon>Populus</taxon>
    </lineage>
</organism>
<comment type="caution">
    <text evidence="1">The sequence shown here is derived from an EMBL/GenBank/DDBJ whole genome shotgun (WGS) entry which is preliminary data.</text>
</comment>
<evidence type="ECO:0000313" key="2">
    <source>
        <dbReference type="Proteomes" id="UP001164929"/>
    </source>
</evidence>
<sequence length="162" mass="16709">MKLKLQTGLEEGVVVESKCGNLMELQQTTLVALVLCIDRVVGAMENGNGWMEEEKVAVAVYGGGRDAKCRDVVGWKDLVGGGGGCDLVEGEDLEVGGGGDATNVFLMGAGFGDGLPTGITLLDCDGGVNGEPFSPPPPLPPHLKLLQSTGRAASEEHCLADL</sequence>